<proteinExistence type="inferred from homology"/>
<dbReference type="GO" id="GO:0017119">
    <property type="term" value="C:Golgi transport complex"/>
    <property type="evidence" value="ECO:0007669"/>
    <property type="project" value="InterPro"/>
</dbReference>
<gene>
    <name evidence="10" type="ORF">XAT740_LOCUS24277</name>
</gene>
<evidence type="ECO:0000313" key="10">
    <source>
        <dbReference type="EMBL" id="CAF1212636.1"/>
    </source>
</evidence>
<evidence type="ECO:0000256" key="8">
    <source>
        <dbReference type="ARBA" id="ARBA00031347"/>
    </source>
</evidence>
<evidence type="ECO:0000256" key="9">
    <source>
        <dbReference type="SAM" id="MobiDB-lite"/>
    </source>
</evidence>
<evidence type="ECO:0000256" key="2">
    <source>
        <dbReference type="ARBA" id="ARBA00006419"/>
    </source>
</evidence>
<dbReference type="AlphaFoldDB" id="A0A814X943"/>
<dbReference type="GO" id="GO:0006891">
    <property type="term" value="P:intra-Golgi vesicle-mediated transport"/>
    <property type="evidence" value="ECO:0007669"/>
    <property type="project" value="TreeGrafter"/>
</dbReference>
<evidence type="ECO:0000256" key="7">
    <source>
        <dbReference type="ARBA" id="ARBA00023136"/>
    </source>
</evidence>
<sequence>MELDEQTLLQSLVKDSLDESSASIDYPSYLPYLQTLFTYDTERLHRELEYLNDEKCSKSAQMLSLTFDNYSTFIQTAECSKNISNDFSKIEDSLGLILKQLDDFSSCCQTFIRETEQTNSLRKQNMFTLQKYPQLLEILEIPQIMDTCVRNDYYDEALEIVTYCKRLERKFSLPLNKATSNTTLHIPMITNIVNDVRLSLEYMLEQLINQLQTNIQLPACLRIMGFIRRMDIYNELELRLCFLQARTQFLKKRLALIQQQYSTANTTDYYEHASKYIDETRNILFDIVTQYRALFSDDDVTLYVTFNRNEFIKETNLFRSWLIYRLNEFLNVLQVDLRHCSGSQYQRLESLLGQVMYFGASFSRYGFDFRPLFIQFFTQTALANFQNSLREANHLFEQLLQSFTFDQYVQFPSSDNSTTAANPFVPPMILVSYTPLAVYCNTVLTAFNDLRLCCPLSTVRTVKQTLTDSLEHIRNLLVNYYKSEKLMLTLIESEHFIDFLRVFNSIFIPYIDTCMQALFPDAQLSRELGVSVLEVSEKTKLNRIDVEQIIEPVQMIIDSVAPKKVPINETATNNKIDSSHLISKEPERKGEQEEEEQQQQQQEENIEKTDDKHEVTE</sequence>
<comment type="similarity">
    <text evidence="2">Belongs to the COG8 family.</text>
</comment>
<dbReference type="SUPFAM" id="SSF74788">
    <property type="entry name" value="Cullin repeat-like"/>
    <property type="match status" value="1"/>
</dbReference>
<comment type="subcellular location">
    <subcellularLocation>
        <location evidence="1">Golgi apparatus membrane</location>
        <topology evidence="1">Peripheral membrane protein</topology>
    </subcellularLocation>
</comment>
<comment type="caution">
    <text evidence="10">The sequence shown here is derived from an EMBL/GenBank/DDBJ whole genome shotgun (WGS) entry which is preliminary data.</text>
</comment>
<reference evidence="10" key="1">
    <citation type="submission" date="2021-02" db="EMBL/GenBank/DDBJ databases">
        <authorList>
            <person name="Nowell W R."/>
        </authorList>
    </citation>
    <scope>NUCLEOTIDE SEQUENCE</scope>
</reference>
<feature type="region of interest" description="Disordered" evidence="9">
    <location>
        <begin position="568"/>
        <end position="617"/>
    </location>
</feature>
<dbReference type="GO" id="GO:0015031">
    <property type="term" value="P:protein transport"/>
    <property type="evidence" value="ECO:0007669"/>
    <property type="project" value="UniProtKB-KW"/>
</dbReference>
<protein>
    <recommendedName>
        <fullName evidence="3">Conserved oligomeric Golgi complex subunit 8</fullName>
    </recommendedName>
    <alternativeName>
        <fullName evidence="8">Component of oligomeric Golgi complex 8</fullName>
    </alternativeName>
</protein>
<name>A0A814X943_ADIRI</name>
<evidence type="ECO:0000313" key="11">
    <source>
        <dbReference type="Proteomes" id="UP000663828"/>
    </source>
</evidence>
<evidence type="ECO:0000256" key="6">
    <source>
        <dbReference type="ARBA" id="ARBA00023034"/>
    </source>
</evidence>
<dbReference type="EMBL" id="CAJNOR010001870">
    <property type="protein sequence ID" value="CAF1212636.1"/>
    <property type="molecule type" value="Genomic_DNA"/>
</dbReference>
<keyword evidence="6" id="KW-0333">Golgi apparatus</keyword>
<evidence type="ECO:0000256" key="4">
    <source>
        <dbReference type="ARBA" id="ARBA00022448"/>
    </source>
</evidence>
<dbReference type="InterPro" id="IPR007255">
    <property type="entry name" value="COG8"/>
</dbReference>
<dbReference type="InterPro" id="IPR016159">
    <property type="entry name" value="Cullin_repeat-like_dom_sf"/>
</dbReference>
<keyword evidence="7" id="KW-0472">Membrane</keyword>
<organism evidence="10 11">
    <name type="scientific">Adineta ricciae</name>
    <name type="common">Rotifer</name>
    <dbReference type="NCBI Taxonomy" id="249248"/>
    <lineage>
        <taxon>Eukaryota</taxon>
        <taxon>Metazoa</taxon>
        <taxon>Spiralia</taxon>
        <taxon>Gnathifera</taxon>
        <taxon>Rotifera</taxon>
        <taxon>Eurotatoria</taxon>
        <taxon>Bdelloidea</taxon>
        <taxon>Adinetida</taxon>
        <taxon>Adinetidae</taxon>
        <taxon>Adineta</taxon>
    </lineage>
</organism>
<evidence type="ECO:0000256" key="1">
    <source>
        <dbReference type="ARBA" id="ARBA00004395"/>
    </source>
</evidence>
<dbReference type="Pfam" id="PF04124">
    <property type="entry name" value="Dor1"/>
    <property type="match status" value="1"/>
</dbReference>
<accession>A0A814X943</accession>
<keyword evidence="11" id="KW-1185">Reference proteome</keyword>
<feature type="compositionally biased region" description="Basic and acidic residues" evidence="9">
    <location>
        <begin position="605"/>
        <end position="617"/>
    </location>
</feature>
<evidence type="ECO:0000256" key="5">
    <source>
        <dbReference type="ARBA" id="ARBA00022927"/>
    </source>
</evidence>
<dbReference type="PANTHER" id="PTHR21311">
    <property type="entry name" value="CONSERVED OLIGOMERIC GOLGI COMPLEX COMPONENT 8"/>
    <property type="match status" value="1"/>
</dbReference>
<keyword evidence="5" id="KW-0653">Protein transport</keyword>
<dbReference type="GO" id="GO:0000139">
    <property type="term" value="C:Golgi membrane"/>
    <property type="evidence" value="ECO:0007669"/>
    <property type="project" value="UniProtKB-SubCell"/>
</dbReference>
<evidence type="ECO:0000256" key="3">
    <source>
        <dbReference type="ARBA" id="ARBA00020983"/>
    </source>
</evidence>
<dbReference type="Proteomes" id="UP000663828">
    <property type="component" value="Unassembled WGS sequence"/>
</dbReference>
<dbReference type="PANTHER" id="PTHR21311:SF0">
    <property type="entry name" value="CONSERVED OLIGOMERIC GOLGI COMPLEX SUBUNIT 8"/>
    <property type="match status" value="1"/>
</dbReference>
<feature type="compositionally biased region" description="Basic and acidic residues" evidence="9">
    <location>
        <begin position="582"/>
        <end position="591"/>
    </location>
</feature>
<keyword evidence="4" id="KW-0813">Transport</keyword>